<feature type="region of interest" description="Disordered" evidence="7">
    <location>
        <begin position="366"/>
        <end position="385"/>
    </location>
</feature>
<keyword evidence="2" id="KW-0507">mRNA processing</keyword>
<dbReference type="SUPFAM" id="SSF54928">
    <property type="entry name" value="RNA-binding domain, RBD"/>
    <property type="match status" value="2"/>
</dbReference>
<dbReference type="InterPro" id="IPR035979">
    <property type="entry name" value="RBD_domain_sf"/>
</dbReference>
<feature type="compositionally biased region" description="Basic and acidic residues" evidence="7">
    <location>
        <begin position="200"/>
        <end position="220"/>
    </location>
</feature>
<feature type="region of interest" description="Disordered" evidence="7">
    <location>
        <begin position="64"/>
        <end position="108"/>
    </location>
</feature>
<comment type="similarity">
    <text evidence="1">Belongs to the HTATSF1 family.</text>
</comment>
<dbReference type="STRING" id="1160509.A0A3N4INK7"/>
<gene>
    <name evidence="9" type="ORF">BJ508DRAFT_221787</name>
</gene>
<dbReference type="Proteomes" id="UP000275078">
    <property type="component" value="Unassembled WGS sequence"/>
</dbReference>
<dbReference type="EMBL" id="ML119652">
    <property type="protein sequence ID" value="RPA85730.1"/>
    <property type="molecule type" value="Genomic_DNA"/>
</dbReference>
<dbReference type="Pfam" id="PF00076">
    <property type="entry name" value="RRM_1"/>
    <property type="match status" value="2"/>
</dbReference>
<evidence type="ECO:0000256" key="4">
    <source>
        <dbReference type="ARBA" id="ARBA00022884"/>
    </source>
</evidence>
<feature type="domain" description="RRM" evidence="8">
    <location>
        <begin position="108"/>
        <end position="199"/>
    </location>
</feature>
<name>A0A3N4INK7_ASCIM</name>
<evidence type="ECO:0000256" key="6">
    <source>
        <dbReference type="PROSITE-ProRule" id="PRU00176"/>
    </source>
</evidence>
<keyword evidence="10" id="KW-1185">Reference proteome</keyword>
<evidence type="ECO:0000256" key="5">
    <source>
        <dbReference type="ARBA" id="ARBA00023187"/>
    </source>
</evidence>
<keyword evidence="4 6" id="KW-0694">RNA-binding</keyword>
<dbReference type="CDD" id="cd12281">
    <property type="entry name" value="RRM1_TatSF1_like"/>
    <property type="match status" value="1"/>
</dbReference>
<feature type="region of interest" description="Disordered" evidence="7">
    <location>
        <begin position="194"/>
        <end position="220"/>
    </location>
</feature>
<dbReference type="SMART" id="SM00360">
    <property type="entry name" value="RRM"/>
    <property type="match status" value="2"/>
</dbReference>
<evidence type="ECO:0000313" key="10">
    <source>
        <dbReference type="Proteomes" id="UP000275078"/>
    </source>
</evidence>
<dbReference type="GO" id="GO:0003723">
    <property type="term" value="F:RNA binding"/>
    <property type="evidence" value="ECO:0007669"/>
    <property type="project" value="UniProtKB-UniRule"/>
</dbReference>
<feature type="compositionally biased region" description="Basic and acidic residues" evidence="7">
    <location>
        <begin position="1"/>
        <end position="19"/>
    </location>
</feature>
<sequence length="385" mass="43762">MVREFPKTEQDFAEDERVSFSRLSNKWTLETEDGDEYEYDETYKRWIPVLDEETIAAQQAAYKIEGVDDEAETVRTRNKKRKNNGGEGGGEGQDATKKKKPNAPRANTSIYVQNLPPDATVEEIAEVFGKYGVISEELDTRKPRVKLYKNEDGTPKGECLITYFRAESVPLAIQMLDDSDFRFGVQAPGGPMKVSAADWSYKKKDGSEKKEEEGEKKKLNAREKKKIIQKTQKLNNKLADWSDDDIPQTVVNKKYEKVVILKHMFSLSELDEDPEALSEITADIREECEKLGEVANITVYDREKDGVVSVKFEEKEAADACVRLMDGRMFAGEKVEAYIFDGSERFRKKKKDAGVDKDAEEEKRLEAFGDWLEEGAPEESGQQVA</sequence>
<feature type="region of interest" description="Disordered" evidence="7">
    <location>
        <begin position="1"/>
        <end position="25"/>
    </location>
</feature>
<organism evidence="9 10">
    <name type="scientific">Ascobolus immersus RN42</name>
    <dbReference type="NCBI Taxonomy" id="1160509"/>
    <lineage>
        <taxon>Eukaryota</taxon>
        <taxon>Fungi</taxon>
        <taxon>Dikarya</taxon>
        <taxon>Ascomycota</taxon>
        <taxon>Pezizomycotina</taxon>
        <taxon>Pezizomycetes</taxon>
        <taxon>Pezizales</taxon>
        <taxon>Ascobolaceae</taxon>
        <taxon>Ascobolus</taxon>
    </lineage>
</organism>
<accession>A0A3N4INK7</accession>
<evidence type="ECO:0000256" key="2">
    <source>
        <dbReference type="ARBA" id="ARBA00022664"/>
    </source>
</evidence>
<protein>
    <submittedName>
        <fullName evidence="9">Putative nuclear mRNA splicing factor-associated protein</fullName>
    </submittedName>
</protein>
<proteinExistence type="inferred from homology"/>
<dbReference type="InterPro" id="IPR034393">
    <property type="entry name" value="TatSF1-like"/>
</dbReference>
<dbReference type="AlphaFoldDB" id="A0A3N4INK7"/>
<dbReference type="GO" id="GO:0005686">
    <property type="term" value="C:U2 snRNP"/>
    <property type="evidence" value="ECO:0007669"/>
    <property type="project" value="TreeGrafter"/>
</dbReference>
<feature type="domain" description="RRM" evidence="8">
    <location>
        <begin position="257"/>
        <end position="342"/>
    </location>
</feature>
<dbReference type="GO" id="GO:0005684">
    <property type="term" value="C:U2-type spliceosomal complex"/>
    <property type="evidence" value="ECO:0007669"/>
    <property type="project" value="TreeGrafter"/>
</dbReference>
<dbReference type="InterPro" id="IPR012677">
    <property type="entry name" value="Nucleotide-bd_a/b_plait_sf"/>
</dbReference>
<keyword evidence="3" id="KW-0677">Repeat</keyword>
<evidence type="ECO:0000256" key="3">
    <source>
        <dbReference type="ARBA" id="ARBA00022737"/>
    </source>
</evidence>
<dbReference type="FunFam" id="3.30.70.330:FF:000105">
    <property type="entry name" value="HIV Tat-specific factor 1 homolog"/>
    <property type="match status" value="1"/>
</dbReference>
<dbReference type="OrthoDB" id="10258585at2759"/>
<dbReference type="PROSITE" id="PS50102">
    <property type="entry name" value="RRM"/>
    <property type="match status" value="2"/>
</dbReference>
<dbReference type="FunFam" id="3.30.70.330:FF:000329">
    <property type="entry name" value="splicing factor U2AF-associated protein 2"/>
    <property type="match status" value="1"/>
</dbReference>
<dbReference type="PANTHER" id="PTHR15608">
    <property type="entry name" value="SPLICING FACTOR U2AF-ASSOCIATED PROTEIN 2"/>
    <property type="match status" value="1"/>
</dbReference>
<keyword evidence="5" id="KW-0508">mRNA splicing</keyword>
<dbReference type="InterPro" id="IPR000504">
    <property type="entry name" value="RRM_dom"/>
</dbReference>
<dbReference type="InterPro" id="IPR034392">
    <property type="entry name" value="TatSF1-like_RRM1"/>
</dbReference>
<evidence type="ECO:0000259" key="8">
    <source>
        <dbReference type="PROSITE" id="PS50102"/>
    </source>
</evidence>
<reference evidence="9 10" key="1">
    <citation type="journal article" date="2018" name="Nat. Ecol. Evol.">
        <title>Pezizomycetes genomes reveal the molecular basis of ectomycorrhizal truffle lifestyle.</title>
        <authorList>
            <person name="Murat C."/>
            <person name="Payen T."/>
            <person name="Noel B."/>
            <person name="Kuo A."/>
            <person name="Morin E."/>
            <person name="Chen J."/>
            <person name="Kohler A."/>
            <person name="Krizsan K."/>
            <person name="Balestrini R."/>
            <person name="Da Silva C."/>
            <person name="Montanini B."/>
            <person name="Hainaut M."/>
            <person name="Levati E."/>
            <person name="Barry K.W."/>
            <person name="Belfiori B."/>
            <person name="Cichocki N."/>
            <person name="Clum A."/>
            <person name="Dockter R.B."/>
            <person name="Fauchery L."/>
            <person name="Guy J."/>
            <person name="Iotti M."/>
            <person name="Le Tacon F."/>
            <person name="Lindquist E.A."/>
            <person name="Lipzen A."/>
            <person name="Malagnac F."/>
            <person name="Mello A."/>
            <person name="Molinier V."/>
            <person name="Miyauchi S."/>
            <person name="Poulain J."/>
            <person name="Riccioni C."/>
            <person name="Rubini A."/>
            <person name="Sitrit Y."/>
            <person name="Splivallo R."/>
            <person name="Traeger S."/>
            <person name="Wang M."/>
            <person name="Zifcakova L."/>
            <person name="Wipf D."/>
            <person name="Zambonelli A."/>
            <person name="Paolocci F."/>
            <person name="Nowrousian M."/>
            <person name="Ottonello S."/>
            <person name="Baldrian P."/>
            <person name="Spatafora J.W."/>
            <person name="Henrissat B."/>
            <person name="Nagy L.G."/>
            <person name="Aury J.M."/>
            <person name="Wincker P."/>
            <person name="Grigoriev I.V."/>
            <person name="Bonfante P."/>
            <person name="Martin F.M."/>
        </authorList>
    </citation>
    <scope>NUCLEOTIDE SEQUENCE [LARGE SCALE GENOMIC DNA]</scope>
    <source>
        <strain evidence="9 10">RN42</strain>
    </source>
</reference>
<evidence type="ECO:0000256" key="1">
    <source>
        <dbReference type="ARBA" id="ARBA00007747"/>
    </source>
</evidence>
<evidence type="ECO:0000256" key="7">
    <source>
        <dbReference type="SAM" id="MobiDB-lite"/>
    </source>
</evidence>
<dbReference type="GO" id="GO:0000398">
    <property type="term" value="P:mRNA splicing, via spliceosome"/>
    <property type="evidence" value="ECO:0007669"/>
    <property type="project" value="InterPro"/>
</dbReference>
<evidence type="ECO:0000313" key="9">
    <source>
        <dbReference type="EMBL" id="RPA85730.1"/>
    </source>
</evidence>
<dbReference type="Gene3D" id="3.30.70.330">
    <property type="match status" value="2"/>
</dbReference>
<dbReference type="PANTHER" id="PTHR15608:SF0">
    <property type="entry name" value="HIV TAT-SPECIFIC FACTOR 1"/>
    <property type="match status" value="1"/>
</dbReference>